<protein>
    <submittedName>
        <fullName evidence="2">Uncharacterized protein</fullName>
    </submittedName>
</protein>
<dbReference type="AlphaFoldDB" id="A0A0F8WN19"/>
<feature type="compositionally biased region" description="Basic and acidic residues" evidence="1">
    <location>
        <begin position="21"/>
        <end position="38"/>
    </location>
</feature>
<evidence type="ECO:0000313" key="2">
    <source>
        <dbReference type="EMBL" id="KKK58272.1"/>
    </source>
</evidence>
<reference evidence="2" key="1">
    <citation type="journal article" date="2015" name="Nature">
        <title>Complex archaea that bridge the gap between prokaryotes and eukaryotes.</title>
        <authorList>
            <person name="Spang A."/>
            <person name="Saw J.H."/>
            <person name="Jorgensen S.L."/>
            <person name="Zaremba-Niedzwiedzka K."/>
            <person name="Martijn J."/>
            <person name="Lind A.E."/>
            <person name="van Eijk R."/>
            <person name="Schleper C."/>
            <person name="Guy L."/>
            <person name="Ettema T.J."/>
        </authorList>
    </citation>
    <scope>NUCLEOTIDE SEQUENCE</scope>
</reference>
<organism evidence="2">
    <name type="scientific">marine sediment metagenome</name>
    <dbReference type="NCBI Taxonomy" id="412755"/>
    <lineage>
        <taxon>unclassified sequences</taxon>
        <taxon>metagenomes</taxon>
        <taxon>ecological metagenomes</taxon>
    </lineage>
</organism>
<name>A0A0F8WN19_9ZZZZ</name>
<dbReference type="EMBL" id="LAZR01064063">
    <property type="protein sequence ID" value="KKK58272.1"/>
    <property type="molecule type" value="Genomic_DNA"/>
</dbReference>
<feature type="region of interest" description="Disordered" evidence="1">
    <location>
        <begin position="1"/>
        <end position="53"/>
    </location>
</feature>
<gene>
    <name evidence="2" type="ORF">LCGC14_3046100</name>
</gene>
<comment type="caution">
    <text evidence="2">The sequence shown here is derived from an EMBL/GenBank/DDBJ whole genome shotgun (WGS) entry which is preliminary data.</text>
</comment>
<proteinExistence type="predicted"/>
<evidence type="ECO:0000256" key="1">
    <source>
        <dbReference type="SAM" id="MobiDB-lite"/>
    </source>
</evidence>
<accession>A0A0F8WN19</accession>
<sequence>MIPNEVIIIMTSKNSKSGKNSKREKQSGKSGGKRERVSVSRKIRNSKDSEKEK</sequence>